<feature type="region of interest" description="Disordered" evidence="2">
    <location>
        <begin position="290"/>
        <end position="340"/>
    </location>
</feature>
<organism evidence="3 4">
    <name type="scientific">Aulographum hederae CBS 113979</name>
    <dbReference type="NCBI Taxonomy" id="1176131"/>
    <lineage>
        <taxon>Eukaryota</taxon>
        <taxon>Fungi</taxon>
        <taxon>Dikarya</taxon>
        <taxon>Ascomycota</taxon>
        <taxon>Pezizomycotina</taxon>
        <taxon>Dothideomycetes</taxon>
        <taxon>Pleosporomycetidae</taxon>
        <taxon>Aulographales</taxon>
        <taxon>Aulographaceae</taxon>
    </lineage>
</organism>
<feature type="region of interest" description="Disordered" evidence="2">
    <location>
        <begin position="437"/>
        <end position="458"/>
    </location>
</feature>
<evidence type="ECO:0000313" key="4">
    <source>
        <dbReference type="Proteomes" id="UP000800041"/>
    </source>
</evidence>
<dbReference type="OrthoDB" id="5431253at2759"/>
<sequence length="1880" mass="207160">MSSIDPDKYQPESWDKAGISNDLIPAKEDDALIRVVYWPTDKLDAAAVDDVVYYQVAHRCATLIPYSKKGIWGAYTENIDDDNITARYAKVHPSRTFAPEDLDLDGGMVAGFNSITGGAVFNIAQGNDTQKNVQIHAEDLVIYRGTYIDLPSKKLTIFARRIIIADPPSEKAPLGEVPSEEATEHDMPKSVWDAGAINKVTFDCSGRDGVEPPNPPGDQPEGHPGGTYKSSVWADPKSYGPETGPEGTNGTQGDNAKDGGSVFICAQIVHQCTKATGTVGLSILCRGGDGGRGQGGGRGGKGGHGLDRELNHDHHDEFADLTNGGAGGKGGDAGVSGSGGSGGMVCVRSLPVAEADPEFPVTQPCFLPVAILAEVNPGANGPSGDPGHGGDGGDRGYASGYGNKGPEGPSGDVPTNSYVPPYGLTYVDDLEARRTITPPVMPKPNLEDEDDTAREEDAVRPPPIGYYALCLNPAFLTMLVQRLEFEYQVLFGSYFEVLSHGGKTLERLRFEESFAWLTCLYDFLKICSSEQFKDPPPPERFKSDTLNHELWTNFKPNWDSPHQTKTREIFFIAFDRLSSFGARKLPPSPATDTYGQSFQYIADTGFSLPELQKAVRNLLRAEQRRADLAAALARSHSEGTQAAEELKNFQKYINDIDSTRKTACEKVESTREEVDNLKKKDGEYQKVLEELTTELEILGAPGTWGTGFSCQTIMPIVSAIGACLMFTPAASGLVLAGNLLSVGSSASGVFSTVSAAGGLVDKNALQTEFHSIEAGLSDEAITERLGSLADPTSTTTSLKVVIMLRSRFETLVQRYYPGHASAHVRATFDRFVDAAQAVNNAILAHEQAKVAQAQVEAYYTQAMIGHDVLENDGDAVAGTKTQIYMQIYDETCVRHQALLIRWFFDAIRVISALKLKATSLSRSLIKLGSWNNMDARFFNDIVLPQLQEEARQLRRLDNADWKEATTFKGSITCKDYPDVFGYDEDHQKLREMEPFVFQIMPENCKLFGIDPESHYNVRMKHCRAVLVGARLKDESGPDLAISTEIIFTGRFQVLTGRTREVKSRNGSATVPLVLDFDIDRTRTGSRYKYDRKNPRNWTPDSEGESINPRMVDLGDGPPRPVQSPLARMLIWWNTQDVDTSKVTEVYLEFDAVYGSVDHKDPEPRNAALLMSVPSTVQYPLPPSEPLPLFARGRSAHEHHTIVTFGLHDRALAFWKGLRIPVRRPRVYSVNNRRGNQVAALTSLAVPHFQKRVPAPADWRLAMAATGSSPSEKVDNIIANPDSFAFVNGRKYLYEGINNTFNKLPPEDRFKTILSSGVSSDHHEGLVAARISLSDEQSSRIKYDKVTVLACLKSLPFGATGLTKRHTANIKALKTPKDVYWYLEKHDSEIKRDEAAALAAGGEDIDSFRLGEFAVVGLNDFRATKFGDVMILSCTAVTFSLHSVEGLVNWNIAHDPNKKEMMLFNWGMGRHKSSFLEMVNQVTQEPLFGRAFKDWPITHEALRTGQSVEALIEKLPEEEKAEMKLSRARWAYIDVMGLVGAIYRSWTGPNTAGDKINTRELGPYTDEDALLAMLKDTDFAQLAAETGPDVKRSHHPGGYYINENSVMLEGSAVPGYTQAIFADGLLALLEPAQSVLLETSCQSFFGAEFANKTTQTAFATAIRTLLDEHYDAEVAKLPADARAIPAKIKESIMNSLEFLIEAQTLTREHFVSKFQSQLIDDLRLSDPVLGSVTRTELLRITNEAIDAHVHIPLLRAGGIVDRYADTQITQKGLKQYTSAEVTALIAAAANEEAAASAVLKRAMEERDRVDPLREEEREELVKREREVERRRREFEEARRDKSGLEGLEGYRGEGEDGALKLRKAEEEEERRLEGLGRGGRN</sequence>
<feature type="compositionally biased region" description="Low complexity" evidence="2">
    <location>
        <begin position="240"/>
        <end position="253"/>
    </location>
</feature>
<feature type="region of interest" description="Disordered" evidence="2">
    <location>
        <begin position="1090"/>
        <end position="1115"/>
    </location>
</feature>
<protein>
    <submittedName>
        <fullName evidence="3">Uncharacterized protein</fullName>
    </submittedName>
</protein>
<keyword evidence="4" id="KW-1185">Reference proteome</keyword>
<keyword evidence="1" id="KW-0175">Coiled coil</keyword>
<evidence type="ECO:0000256" key="2">
    <source>
        <dbReference type="SAM" id="MobiDB-lite"/>
    </source>
</evidence>
<evidence type="ECO:0000256" key="1">
    <source>
        <dbReference type="SAM" id="Coils"/>
    </source>
</evidence>
<feature type="region of interest" description="Disordered" evidence="2">
    <location>
        <begin position="377"/>
        <end position="417"/>
    </location>
</feature>
<dbReference type="EMBL" id="ML977186">
    <property type="protein sequence ID" value="KAF1982273.1"/>
    <property type="molecule type" value="Genomic_DNA"/>
</dbReference>
<name>A0A6G1GMT5_9PEZI</name>
<feature type="region of interest" description="Disordered" evidence="2">
    <location>
        <begin position="1805"/>
        <end position="1880"/>
    </location>
</feature>
<feature type="compositionally biased region" description="Gly residues" evidence="2">
    <location>
        <begin position="324"/>
        <end position="340"/>
    </location>
</feature>
<accession>A0A6G1GMT5</accession>
<gene>
    <name evidence="3" type="ORF">K402DRAFT_424709</name>
</gene>
<feature type="coiled-coil region" evidence="1">
    <location>
        <begin position="660"/>
        <end position="694"/>
    </location>
</feature>
<feature type="compositionally biased region" description="Basic and acidic residues" evidence="2">
    <location>
        <begin position="1805"/>
        <end position="1873"/>
    </location>
</feature>
<feature type="compositionally biased region" description="Basic and acidic residues" evidence="2">
    <location>
        <begin position="304"/>
        <end position="318"/>
    </location>
</feature>
<feature type="compositionally biased region" description="Gly residues" evidence="2">
    <location>
        <begin position="290"/>
        <end position="303"/>
    </location>
</feature>
<proteinExistence type="predicted"/>
<reference evidence="3" key="1">
    <citation type="journal article" date="2020" name="Stud. Mycol.">
        <title>101 Dothideomycetes genomes: a test case for predicting lifestyles and emergence of pathogens.</title>
        <authorList>
            <person name="Haridas S."/>
            <person name="Albert R."/>
            <person name="Binder M."/>
            <person name="Bloem J."/>
            <person name="Labutti K."/>
            <person name="Salamov A."/>
            <person name="Andreopoulos B."/>
            <person name="Baker S."/>
            <person name="Barry K."/>
            <person name="Bills G."/>
            <person name="Bluhm B."/>
            <person name="Cannon C."/>
            <person name="Castanera R."/>
            <person name="Culley D."/>
            <person name="Daum C."/>
            <person name="Ezra D."/>
            <person name="Gonzalez J."/>
            <person name="Henrissat B."/>
            <person name="Kuo A."/>
            <person name="Liang C."/>
            <person name="Lipzen A."/>
            <person name="Lutzoni F."/>
            <person name="Magnuson J."/>
            <person name="Mondo S."/>
            <person name="Nolan M."/>
            <person name="Ohm R."/>
            <person name="Pangilinan J."/>
            <person name="Park H.-J."/>
            <person name="Ramirez L."/>
            <person name="Alfaro M."/>
            <person name="Sun H."/>
            <person name="Tritt A."/>
            <person name="Yoshinaga Y."/>
            <person name="Zwiers L.-H."/>
            <person name="Turgeon B."/>
            <person name="Goodwin S."/>
            <person name="Spatafora J."/>
            <person name="Crous P."/>
            <person name="Grigoriev I."/>
        </authorList>
    </citation>
    <scope>NUCLEOTIDE SEQUENCE</scope>
    <source>
        <strain evidence="3">CBS 113979</strain>
    </source>
</reference>
<evidence type="ECO:0000313" key="3">
    <source>
        <dbReference type="EMBL" id="KAF1982273.1"/>
    </source>
</evidence>
<dbReference type="Proteomes" id="UP000800041">
    <property type="component" value="Unassembled WGS sequence"/>
</dbReference>
<feature type="region of interest" description="Disordered" evidence="2">
    <location>
        <begin position="202"/>
        <end position="255"/>
    </location>
</feature>